<dbReference type="Proteomes" id="UP000249696">
    <property type="component" value="Unassembled WGS sequence"/>
</dbReference>
<dbReference type="AlphaFoldDB" id="A0A327R3A8"/>
<gene>
    <name evidence="1" type="ORF">LV92_03033</name>
</gene>
<reference evidence="1 2" key="1">
    <citation type="submission" date="2018-06" db="EMBL/GenBank/DDBJ databases">
        <title>Genomic Encyclopedia of Archaeal and Bacterial Type Strains, Phase II (KMG-II): from individual species to whole genera.</title>
        <authorList>
            <person name="Goeker M."/>
        </authorList>
    </citation>
    <scope>NUCLEOTIDE SEQUENCE [LARGE SCALE GENOMIC DNA]</scope>
    <source>
        <strain evidence="1 2">DSM 23522</strain>
    </source>
</reference>
<comment type="caution">
    <text evidence="1">The sequence shown here is derived from an EMBL/GenBank/DDBJ whole genome shotgun (WGS) entry which is preliminary data.</text>
</comment>
<accession>A0A327R3A8</accession>
<protein>
    <recommendedName>
        <fullName evidence="3">MlpB protein</fullName>
    </recommendedName>
</protein>
<keyword evidence="2" id="KW-1185">Reference proteome</keyword>
<dbReference type="OrthoDB" id="1122197at2"/>
<evidence type="ECO:0000313" key="2">
    <source>
        <dbReference type="Proteomes" id="UP000249696"/>
    </source>
</evidence>
<proteinExistence type="predicted"/>
<organism evidence="1 2">
    <name type="scientific">Arenibacter echinorum</name>
    <dbReference type="NCBI Taxonomy" id="440515"/>
    <lineage>
        <taxon>Bacteria</taxon>
        <taxon>Pseudomonadati</taxon>
        <taxon>Bacteroidota</taxon>
        <taxon>Flavobacteriia</taxon>
        <taxon>Flavobacteriales</taxon>
        <taxon>Flavobacteriaceae</taxon>
        <taxon>Arenibacter</taxon>
    </lineage>
</organism>
<evidence type="ECO:0008006" key="3">
    <source>
        <dbReference type="Google" id="ProtNLM"/>
    </source>
</evidence>
<name>A0A327R3A8_9FLAO</name>
<dbReference type="RefSeq" id="WP_069858851.1">
    <property type="nucleotide sequence ID" value="NZ_QLLN01000005.1"/>
</dbReference>
<sequence length="143" mass="15951">MRILLSGILVLTLMGCKSENKNVSAQDTKQVVATVEPEDIINKNPQVGSQVPKELVCMVNDAFMGKMQIPVPVNGKTYYGCCEMCVKTLNNNDEARTGIDPFSKHKIDKTEAFIVLMGVDNKVAYFGSEENFLKFKEVSRMDH</sequence>
<dbReference type="PROSITE" id="PS51257">
    <property type="entry name" value="PROKAR_LIPOPROTEIN"/>
    <property type="match status" value="1"/>
</dbReference>
<evidence type="ECO:0000313" key="1">
    <source>
        <dbReference type="EMBL" id="RAJ10284.1"/>
    </source>
</evidence>
<dbReference type="EMBL" id="QLLN01000005">
    <property type="protein sequence ID" value="RAJ10284.1"/>
    <property type="molecule type" value="Genomic_DNA"/>
</dbReference>